<dbReference type="EMBL" id="HACG01037068">
    <property type="protein sequence ID" value="CEK83933.1"/>
    <property type="molecule type" value="Transcribed_RNA"/>
</dbReference>
<accession>A0A0B7ASW0</accession>
<protein>
    <submittedName>
        <fullName evidence="1">Uncharacterized protein</fullName>
    </submittedName>
</protein>
<evidence type="ECO:0000313" key="1">
    <source>
        <dbReference type="EMBL" id="CEK83933.1"/>
    </source>
</evidence>
<sequence>MNPLPLAYDISTPHSLTTGAQSHNRSIYRNSVLIKGEPCYWNSCSNSLSMIQKLENGSVHRQ</sequence>
<reference evidence="1" key="1">
    <citation type="submission" date="2014-12" db="EMBL/GenBank/DDBJ databases">
        <title>Insight into the proteome of Arion vulgaris.</title>
        <authorList>
            <person name="Aradska J."/>
            <person name="Bulat T."/>
            <person name="Smidak R."/>
            <person name="Sarate P."/>
            <person name="Gangsoo J."/>
            <person name="Sialana F."/>
            <person name="Bilban M."/>
            <person name="Lubec G."/>
        </authorList>
    </citation>
    <scope>NUCLEOTIDE SEQUENCE</scope>
    <source>
        <tissue evidence="1">Skin</tissue>
    </source>
</reference>
<name>A0A0B7ASW0_9EUPU</name>
<dbReference type="AlphaFoldDB" id="A0A0B7ASW0"/>
<proteinExistence type="predicted"/>
<organism evidence="1">
    <name type="scientific">Arion vulgaris</name>
    <dbReference type="NCBI Taxonomy" id="1028688"/>
    <lineage>
        <taxon>Eukaryota</taxon>
        <taxon>Metazoa</taxon>
        <taxon>Spiralia</taxon>
        <taxon>Lophotrochozoa</taxon>
        <taxon>Mollusca</taxon>
        <taxon>Gastropoda</taxon>
        <taxon>Heterobranchia</taxon>
        <taxon>Euthyneura</taxon>
        <taxon>Panpulmonata</taxon>
        <taxon>Eupulmonata</taxon>
        <taxon>Stylommatophora</taxon>
        <taxon>Helicina</taxon>
        <taxon>Arionoidea</taxon>
        <taxon>Arionidae</taxon>
        <taxon>Arion</taxon>
    </lineage>
</organism>
<gene>
    <name evidence="1" type="primary">ORF139826</name>
</gene>